<dbReference type="InterPro" id="IPR010372">
    <property type="entry name" value="DNA_pol3_delta_N"/>
</dbReference>
<dbReference type="SUPFAM" id="SSF48019">
    <property type="entry name" value="post-AAA+ oligomerization domain-like"/>
    <property type="match status" value="1"/>
</dbReference>
<evidence type="ECO:0000256" key="3">
    <source>
        <dbReference type="ARBA" id="ARBA00022679"/>
    </source>
</evidence>
<dbReference type="GO" id="GO:0006261">
    <property type="term" value="P:DNA-templated DNA replication"/>
    <property type="evidence" value="ECO:0007669"/>
    <property type="project" value="TreeGrafter"/>
</dbReference>
<gene>
    <name evidence="11" type="ORF">FC43_GL001585</name>
</gene>
<keyword evidence="5" id="KW-0235">DNA replication</keyword>
<dbReference type="Pfam" id="PF21694">
    <property type="entry name" value="DNA_pol3_delta_C"/>
    <property type="match status" value="1"/>
</dbReference>
<dbReference type="Gene3D" id="3.40.50.300">
    <property type="entry name" value="P-loop containing nucleotide triphosphate hydrolases"/>
    <property type="match status" value="1"/>
</dbReference>
<name>A0A0R1U9H1_9LACO</name>
<keyword evidence="3" id="KW-0808">Transferase</keyword>
<proteinExistence type="inferred from homology"/>
<feature type="domain" description="DNA polymerase III delta N-terminal" evidence="9">
    <location>
        <begin position="19"/>
        <end position="143"/>
    </location>
</feature>
<dbReference type="AlphaFoldDB" id="A0A0R1U9H1"/>
<reference evidence="11 12" key="1">
    <citation type="journal article" date="2015" name="Genome Announc.">
        <title>Expanding the biotechnology potential of lactobacilli through comparative genomics of 213 strains and associated genera.</title>
        <authorList>
            <person name="Sun Z."/>
            <person name="Harris H.M."/>
            <person name="McCann A."/>
            <person name="Guo C."/>
            <person name="Argimon S."/>
            <person name="Zhang W."/>
            <person name="Yang X."/>
            <person name="Jeffery I.B."/>
            <person name="Cooney J.C."/>
            <person name="Kagawa T.F."/>
            <person name="Liu W."/>
            <person name="Song Y."/>
            <person name="Salvetti E."/>
            <person name="Wrobel A."/>
            <person name="Rasinkangas P."/>
            <person name="Parkhill J."/>
            <person name="Rea M.C."/>
            <person name="O'Sullivan O."/>
            <person name="Ritari J."/>
            <person name="Douillard F.P."/>
            <person name="Paul Ross R."/>
            <person name="Yang R."/>
            <person name="Briner A.E."/>
            <person name="Felis G.E."/>
            <person name="de Vos W.M."/>
            <person name="Barrangou R."/>
            <person name="Klaenhammer T.R."/>
            <person name="Caufield P.W."/>
            <person name="Cui Y."/>
            <person name="Zhang H."/>
            <person name="O'Toole P.W."/>
        </authorList>
    </citation>
    <scope>NUCLEOTIDE SEQUENCE [LARGE SCALE GENOMIC DNA]</scope>
    <source>
        <strain evidence="11 12">DSM 15946</strain>
    </source>
</reference>
<keyword evidence="4" id="KW-0548">Nucleotidyltransferase</keyword>
<evidence type="ECO:0000256" key="1">
    <source>
        <dbReference type="ARBA" id="ARBA00012417"/>
    </source>
</evidence>
<evidence type="ECO:0000256" key="2">
    <source>
        <dbReference type="ARBA" id="ARBA00017703"/>
    </source>
</evidence>
<comment type="caution">
    <text evidence="11">The sequence shown here is derived from an EMBL/GenBank/DDBJ whole genome shotgun (WGS) entry which is preliminary data.</text>
</comment>
<evidence type="ECO:0000256" key="8">
    <source>
        <dbReference type="ARBA" id="ARBA00049244"/>
    </source>
</evidence>
<dbReference type="InterPro" id="IPR005790">
    <property type="entry name" value="DNA_polIII_delta"/>
</dbReference>
<dbReference type="PANTHER" id="PTHR34388">
    <property type="entry name" value="DNA POLYMERASE III SUBUNIT DELTA"/>
    <property type="match status" value="1"/>
</dbReference>
<keyword evidence="6" id="KW-0239">DNA-directed DNA polymerase</keyword>
<evidence type="ECO:0000256" key="5">
    <source>
        <dbReference type="ARBA" id="ARBA00022705"/>
    </source>
</evidence>
<dbReference type="GO" id="GO:0009360">
    <property type="term" value="C:DNA polymerase III complex"/>
    <property type="evidence" value="ECO:0007669"/>
    <property type="project" value="InterPro"/>
</dbReference>
<evidence type="ECO:0000259" key="9">
    <source>
        <dbReference type="Pfam" id="PF06144"/>
    </source>
</evidence>
<evidence type="ECO:0000256" key="6">
    <source>
        <dbReference type="ARBA" id="ARBA00022932"/>
    </source>
</evidence>
<comment type="catalytic activity">
    <reaction evidence="8">
        <text>DNA(n) + a 2'-deoxyribonucleoside 5'-triphosphate = DNA(n+1) + diphosphate</text>
        <dbReference type="Rhea" id="RHEA:22508"/>
        <dbReference type="Rhea" id="RHEA-COMP:17339"/>
        <dbReference type="Rhea" id="RHEA-COMP:17340"/>
        <dbReference type="ChEBI" id="CHEBI:33019"/>
        <dbReference type="ChEBI" id="CHEBI:61560"/>
        <dbReference type="ChEBI" id="CHEBI:173112"/>
        <dbReference type="EC" id="2.7.7.7"/>
    </reaction>
</comment>
<comment type="similarity">
    <text evidence="7">Belongs to the DNA polymerase HolA subunit family.</text>
</comment>
<dbReference type="RefSeq" id="WP_056954847.1">
    <property type="nucleotide sequence ID" value="NZ_AZFK01000042.1"/>
</dbReference>
<evidence type="ECO:0000256" key="7">
    <source>
        <dbReference type="ARBA" id="ARBA00034754"/>
    </source>
</evidence>
<dbReference type="Proteomes" id="UP000050816">
    <property type="component" value="Unassembled WGS sequence"/>
</dbReference>
<dbReference type="InterPro" id="IPR008921">
    <property type="entry name" value="DNA_pol3_clamp-load_cplx_C"/>
</dbReference>
<sequence>MDVATLRTQLKNAHPAPLYLVLGTQQVLLDQARAAFLALVPEEERVMNVGSYDLEETDLATALDDAQSAPFFGERRLVLLNKPAFLTGNGGRGKVKQDPDLLLNYLKAPQPSTVLVILAPYEKLDGRKAVVKALKKQAVQVSAAPLSEQDARRLIQARVQQAGFHFGRGALDELVRRTNADYGLMMAHLPQLQLLAYQSKEIDAASVQGLVAQSLDENVFDLVTAVLQRHQEQALGLYRELLAAQQQPLQINAVLVSQFRLLLQVKILTARGLSQATLAKQLKVHPYRVKLAAQTVQRFTLPALSQAYLGLVRIEKALKTTNRTPELLFQLFLLQYSQKVS</sequence>
<dbReference type="EC" id="2.7.7.7" evidence="1"/>
<dbReference type="PATRIC" id="fig|1423760.3.peg.1658"/>
<accession>A0A0R1U9H1</accession>
<evidence type="ECO:0000259" key="10">
    <source>
        <dbReference type="Pfam" id="PF21694"/>
    </source>
</evidence>
<dbReference type="PANTHER" id="PTHR34388:SF1">
    <property type="entry name" value="DNA POLYMERASE III SUBUNIT DELTA"/>
    <property type="match status" value="1"/>
</dbReference>
<evidence type="ECO:0000313" key="11">
    <source>
        <dbReference type="EMBL" id="KRL89742.1"/>
    </source>
</evidence>
<dbReference type="GO" id="GO:0003677">
    <property type="term" value="F:DNA binding"/>
    <property type="evidence" value="ECO:0007669"/>
    <property type="project" value="InterPro"/>
</dbReference>
<dbReference type="Pfam" id="PF06144">
    <property type="entry name" value="DNA_pol3_delta"/>
    <property type="match status" value="1"/>
</dbReference>
<dbReference type="NCBIfam" id="TIGR01128">
    <property type="entry name" value="holA"/>
    <property type="match status" value="1"/>
</dbReference>
<dbReference type="SUPFAM" id="SSF52540">
    <property type="entry name" value="P-loop containing nucleoside triphosphate hydrolases"/>
    <property type="match status" value="1"/>
</dbReference>
<dbReference type="EMBL" id="AZFK01000042">
    <property type="protein sequence ID" value="KRL89742.1"/>
    <property type="molecule type" value="Genomic_DNA"/>
</dbReference>
<organism evidence="11 12">
    <name type="scientific">Limosilactobacillus ingluviei DSM 15946</name>
    <dbReference type="NCBI Taxonomy" id="1423760"/>
    <lineage>
        <taxon>Bacteria</taxon>
        <taxon>Bacillati</taxon>
        <taxon>Bacillota</taxon>
        <taxon>Bacilli</taxon>
        <taxon>Lactobacillales</taxon>
        <taxon>Lactobacillaceae</taxon>
        <taxon>Limosilactobacillus</taxon>
    </lineage>
</organism>
<evidence type="ECO:0000256" key="4">
    <source>
        <dbReference type="ARBA" id="ARBA00022695"/>
    </source>
</evidence>
<dbReference type="InterPro" id="IPR048466">
    <property type="entry name" value="DNA_pol3_delta-like_C"/>
</dbReference>
<dbReference type="GO" id="GO:0003887">
    <property type="term" value="F:DNA-directed DNA polymerase activity"/>
    <property type="evidence" value="ECO:0007669"/>
    <property type="project" value="UniProtKB-KW"/>
</dbReference>
<protein>
    <recommendedName>
        <fullName evidence="2">DNA polymerase III subunit delta</fullName>
        <ecNumber evidence="1">2.7.7.7</ecNumber>
    </recommendedName>
</protein>
<dbReference type="Gene3D" id="1.20.272.10">
    <property type="match status" value="1"/>
</dbReference>
<evidence type="ECO:0000313" key="12">
    <source>
        <dbReference type="Proteomes" id="UP000050816"/>
    </source>
</evidence>
<feature type="domain" description="DNA polymerase III delta subunit-like C-terminal" evidence="10">
    <location>
        <begin position="217"/>
        <end position="336"/>
    </location>
</feature>
<dbReference type="InterPro" id="IPR027417">
    <property type="entry name" value="P-loop_NTPase"/>
</dbReference>